<feature type="signal peptide" evidence="1">
    <location>
        <begin position="1"/>
        <end position="36"/>
    </location>
</feature>
<evidence type="ECO:0000256" key="1">
    <source>
        <dbReference type="SAM" id="SignalP"/>
    </source>
</evidence>
<reference evidence="3" key="1">
    <citation type="submission" date="2018-11" db="EMBL/GenBank/DDBJ databases">
        <title>Proposal to divide the Flavobacteriaceae and reorganize its genera based on Amino Acid Identity values calculated from whole genome sequences.</title>
        <authorList>
            <person name="Nicholson A.C."/>
            <person name="Gulvik C.A."/>
            <person name="Whitney A.M."/>
            <person name="Humrighouse B.W."/>
            <person name="Bell M."/>
            <person name="Holmes B."/>
            <person name="Steigerwalt A."/>
            <person name="Villarma A."/>
            <person name="Sheth M."/>
            <person name="Batra D."/>
            <person name="Pryor J."/>
            <person name="Bernardet J.-F."/>
            <person name="Hugo C."/>
            <person name="Kampfer P."/>
            <person name="Newman J."/>
            <person name="Mcquiston J."/>
        </authorList>
    </citation>
    <scope>NUCLEOTIDE SEQUENCE [LARGE SCALE GENOMIC DNA]</scope>
    <source>
        <strain evidence="3">DSM 22165</strain>
    </source>
</reference>
<proteinExistence type="predicted"/>
<evidence type="ECO:0000313" key="3">
    <source>
        <dbReference type="Proteomes" id="UP000267623"/>
    </source>
</evidence>
<accession>A0A3N0XAQ6</accession>
<evidence type="ECO:0000313" key="2">
    <source>
        <dbReference type="EMBL" id="ROI13861.1"/>
    </source>
</evidence>
<gene>
    <name evidence="2" type="ORF">EGH73_06100</name>
</gene>
<dbReference type="AlphaFoldDB" id="A0A3N0XAQ6"/>
<keyword evidence="1" id="KW-0732">Signal</keyword>
<feature type="chain" id="PRO_5017964723" evidence="1">
    <location>
        <begin position="37"/>
        <end position="108"/>
    </location>
</feature>
<feature type="non-terminal residue" evidence="2">
    <location>
        <position position="1"/>
    </location>
</feature>
<dbReference type="EMBL" id="RJTU01000042">
    <property type="protein sequence ID" value="ROI13861.1"/>
    <property type="molecule type" value="Genomic_DNA"/>
</dbReference>
<organism evidence="2 3">
    <name type="scientific">Epilithonimonas hominis</name>
    <dbReference type="NCBI Taxonomy" id="420404"/>
    <lineage>
        <taxon>Bacteria</taxon>
        <taxon>Pseudomonadati</taxon>
        <taxon>Bacteroidota</taxon>
        <taxon>Flavobacteriia</taxon>
        <taxon>Flavobacteriales</taxon>
        <taxon>Weeksellaceae</taxon>
        <taxon>Chryseobacterium group</taxon>
        <taxon>Epilithonimonas</taxon>
    </lineage>
</organism>
<sequence>FLFFSPRFEIDPKLFKKKKKLFVLVFFALGSTLAFAKSNVSQESKINFKKNDELKKPSTSSLKMVMAMVSFCGGKAVAIWYDNAVAGDLQTQADAYEANNITNCDHFV</sequence>
<comment type="caution">
    <text evidence="2">The sequence shown here is derived from an EMBL/GenBank/DDBJ whole genome shotgun (WGS) entry which is preliminary data.</text>
</comment>
<dbReference type="RefSeq" id="WP_184808076.1">
    <property type="nucleotide sequence ID" value="NZ_RJTU01000042.1"/>
</dbReference>
<name>A0A3N0XAQ6_9FLAO</name>
<protein>
    <submittedName>
        <fullName evidence="2">Uncharacterized protein</fullName>
    </submittedName>
</protein>
<dbReference type="Proteomes" id="UP000267623">
    <property type="component" value="Unassembled WGS sequence"/>
</dbReference>